<dbReference type="InterPro" id="IPR000836">
    <property type="entry name" value="PRTase_dom"/>
</dbReference>
<evidence type="ECO:0000313" key="3">
    <source>
        <dbReference type="Proteomes" id="UP000321662"/>
    </source>
</evidence>
<organism evidence="2 3">
    <name type="scientific">Alkalibacterium kapii</name>
    <dbReference type="NCBI Taxonomy" id="426704"/>
    <lineage>
        <taxon>Bacteria</taxon>
        <taxon>Bacillati</taxon>
        <taxon>Bacillota</taxon>
        <taxon>Bacilli</taxon>
        <taxon>Lactobacillales</taxon>
        <taxon>Carnobacteriaceae</taxon>
        <taxon>Alkalibacterium</taxon>
    </lineage>
</organism>
<protein>
    <recommendedName>
        <fullName evidence="1">Phosphoribosyltransferase domain-containing protein</fullName>
    </recommendedName>
</protein>
<dbReference type="InterPro" id="IPR029057">
    <property type="entry name" value="PRTase-like"/>
</dbReference>
<evidence type="ECO:0000313" key="2">
    <source>
        <dbReference type="EMBL" id="GEK90486.1"/>
    </source>
</evidence>
<dbReference type="Pfam" id="PF00156">
    <property type="entry name" value="Pribosyltran"/>
    <property type="match status" value="1"/>
</dbReference>
<dbReference type="Proteomes" id="UP000321662">
    <property type="component" value="Unassembled WGS sequence"/>
</dbReference>
<feature type="domain" description="Phosphoribosyltransferase" evidence="1">
    <location>
        <begin position="28"/>
        <end position="89"/>
    </location>
</feature>
<dbReference type="SUPFAM" id="SSF53271">
    <property type="entry name" value="PRTase-like"/>
    <property type="match status" value="1"/>
</dbReference>
<dbReference type="EMBL" id="BJUY01000001">
    <property type="protein sequence ID" value="GEK90486.1"/>
    <property type="molecule type" value="Genomic_DNA"/>
</dbReference>
<keyword evidence="3" id="KW-1185">Reference proteome</keyword>
<gene>
    <name evidence="2" type="ORF">AKA01nite_01080</name>
</gene>
<dbReference type="CDD" id="cd06223">
    <property type="entry name" value="PRTases_typeI"/>
    <property type="match status" value="1"/>
</dbReference>
<dbReference type="Gene3D" id="3.40.50.2020">
    <property type="match status" value="1"/>
</dbReference>
<evidence type="ECO:0000259" key="1">
    <source>
        <dbReference type="Pfam" id="PF00156"/>
    </source>
</evidence>
<proteinExistence type="predicted"/>
<sequence length="90" mass="10470">MELLLESAGILFIKVLENIGDEEKQAKKNKQDRLTPPQPFIVDGEMKQKLKRKKIILVDDLYTTGRTMFHAYDAIKTCQPKDIQTFSLFR</sequence>
<comment type="caution">
    <text evidence="2">The sequence shown here is derived from an EMBL/GenBank/DDBJ whole genome shotgun (WGS) entry which is preliminary data.</text>
</comment>
<name>A0A511AQX8_9LACT</name>
<dbReference type="AlphaFoldDB" id="A0A511AQX8"/>
<reference evidence="2 3" key="1">
    <citation type="submission" date="2019-07" db="EMBL/GenBank/DDBJ databases">
        <title>Whole genome shotgun sequence of Alkalibacterium kapii NBRC 103247.</title>
        <authorList>
            <person name="Hosoyama A."/>
            <person name="Uohara A."/>
            <person name="Ohji S."/>
            <person name="Ichikawa N."/>
        </authorList>
    </citation>
    <scope>NUCLEOTIDE SEQUENCE [LARGE SCALE GENOMIC DNA]</scope>
    <source>
        <strain evidence="2 3">NBRC 103247</strain>
    </source>
</reference>
<accession>A0A511AQX8</accession>